<reference evidence="1" key="1">
    <citation type="journal article" date="2014" name="Int. J. Syst. Evol. Microbiol.">
        <title>Complete genome sequence of Corynebacterium casei LMG S-19264T (=DSM 44701T), isolated from a smear-ripened cheese.</title>
        <authorList>
            <consortium name="US DOE Joint Genome Institute (JGI-PGF)"/>
            <person name="Walter F."/>
            <person name="Albersmeier A."/>
            <person name="Kalinowski J."/>
            <person name="Ruckert C."/>
        </authorList>
    </citation>
    <scope>NUCLEOTIDE SEQUENCE</scope>
    <source>
        <strain evidence="1">CGMCC 4.7138</strain>
    </source>
</reference>
<gene>
    <name evidence="1" type="ORF">GCM10011574_06580</name>
</gene>
<sequence>MAAGFLSADHAGMGVLADQIQAVPGVSIAVHDGGPFLFYIGQLALVVQLAVVRRVKVWTPFLVLLDLLLPFISSLPLGDPSEPGFEMLIPRWEEHDPETAEGGRRDHHAS</sequence>
<keyword evidence="2" id="KW-1185">Reference proteome</keyword>
<dbReference type="RefSeq" id="WP_189104861.1">
    <property type="nucleotide sequence ID" value="NZ_BMMN01000001.1"/>
</dbReference>
<protein>
    <submittedName>
        <fullName evidence="1">Uncharacterized protein</fullName>
    </submittedName>
</protein>
<organism evidence="1 2">
    <name type="scientific">Microbispora bryophytorum</name>
    <dbReference type="NCBI Taxonomy" id="1460882"/>
    <lineage>
        <taxon>Bacteria</taxon>
        <taxon>Bacillati</taxon>
        <taxon>Actinomycetota</taxon>
        <taxon>Actinomycetes</taxon>
        <taxon>Streptosporangiales</taxon>
        <taxon>Streptosporangiaceae</taxon>
        <taxon>Microbispora</taxon>
    </lineage>
</organism>
<evidence type="ECO:0000313" key="2">
    <source>
        <dbReference type="Proteomes" id="UP000653480"/>
    </source>
</evidence>
<dbReference type="EMBL" id="BMMN01000001">
    <property type="protein sequence ID" value="GGO00178.1"/>
    <property type="molecule type" value="Genomic_DNA"/>
</dbReference>
<evidence type="ECO:0000313" key="1">
    <source>
        <dbReference type="EMBL" id="GGO00178.1"/>
    </source>
</evidence>
<dbReference type="AlphaFoldDB" id="A0A8H9LBC3"/>
<reference evidence="1" key="2">
    <citation type="submission" date="2020-09" db="EMBL/GenBank/DDBJ databases">
        <authorList>
            <person name="Sun Q."/>
            <person name="Zhou Y."/>
        </authorList>
    </citation>
    <scope>NUCLEOTIDE SEQUENCE</scope>
    <source>
        <strain evidence="1">CGMCC 4.7138</strain>
    </source>
</reference>
<dbReference type="Proteomes" id="UP000653480">
    <property type="component" value="Unassembled WGS sequence"/>
</dbReference>
<name>A0A8H9LBC3_9ACTN</name>
<comment type="caution">
    <text evidence="1">The sequence shown here is derived from an EMBL/GenBank/DDBJ whole genome shotgun (WGS) entry which is preliminary data.</text>
</comment>
<accession>A0A8H9LBC3</accession>
<proteinExistence type="predicted"/>